<gene>
    <name evidence="2" type="ORF">FZ934_19215</name>
</gene>
<accession>A0A5Q0C9E0</accession>
<sequence>MGDRGKEFASIAYTVLVVDRRPGVKAAARLLGMNYSTLHSRLIGRTSFSADEIRDLVRAVPDPRLVSYLLDGSHFIEASRTSRNGHIDTKRSDAGGRGRCRRTRDRRRLDRRRRA</sequence>
<organism evidence="2 3">
    <name type="scientific">Rhizobium grahamii</name>
    <dbReference type="NCBI Taxonomy" id="1120045"/>
    <lineage>
        <taxon>Bacteria</taxon>
        <taxon>Pseudomonadati</taxon>
        <taxon>Pseudomonadota</taxon>
        <taxon>Alphaproteobacteria</taxon>
        <taxon>Hyphomicrobiales</taxon>
        <taxon>Rhizobiaceae</taxon>
        <taxon>Rhizobium/Agrobacterium group</taxon>
        <taxon>Rhizobium</taxon>
    </lineage>
</organism>
<name>A0A5Q0C9E0_9HYPH</name>
<dbReference type="RefSeq" id="WP_153272518.1">
    <property type="nucleotide sequence ID" value="NZ_CP043499.1"/>
</dbReference>
<evidence type="ECO:0000313" key="3">
    <source>
        <dbReference type="Proteomes" id="UP000326881"/>
    </source>
</evidence>
<protein>
    <recommendedName>
        <fullName evidence="4">XRE family transcriptional regulator</fullName>
    </recommendedName>
</protein>
<dbReference type="OrthoDB" id="8369435at2"/>
<evidence type="ECO:0000313" key="2">
    <source>
        <dbReference type="EMBL" id="QFY62526.1"/>
    </source>
</evidence>
<reference evidence="2 3" key="1">
    <citation type="submission" date="2019-08" db="EMBL/GenBank/DDBJ databases">
        <title>Prosopis cineraria nodule microbiome.</title>
        <authorList>
            <person name="Ali R."/>
            <person name="Chaluvadi S.R."/>
            <person name="Wang X."/>
        </authorList>
    </citation>
    <scope>NUCLEOTIDE SEQUENCE [LARGE SCALE GENOMIC DNA]</scope>
    <source>
        <strain evidence="2 3">BG7</strain>
        <plasmid evidence="2 3">unnamed</plasmid>
    </source>
</reference>
<feature type="compositionally biased region" description="Basic residues" evidence="1">
    <location>
        <begin position="98"/>
        <end position="115"/>
    </location>
</feature>
<dbReference type="KEGG" id="rgr:FZ934_19215"/>
<dbReference type="AlphaFoldDB" id="A0A5Q0C9E0"/>
<evidence type="ECO:0008006" key="4">
    <source>
        <dbReference type="Google" id="ProtNLM"/>
    </source>
</evidence>
<keyword evidence="2" id="KW-0614">Plasmid</keyword>
<dbReference type="Proteomes" id="UP000326881">
    <property type="component" value="Plasmid unnamed"/>
</dbReference>
<geneLocation type="plasmid" evidence="2 3">
    <name>unnamed</name>
</geneLocation>
<evidence type="ECO:0000256" key="1">
    <source>
        <dbReference type="SAM" id="MobiDB-lite"/>
    </source>
</evidence>
<feature type="compositionally biased region" description="Basic and acidic residues" evidence="1">
    <location>
        <begin position="85"/>
        <end position="96"/>
    </location>
</feature>
<keyword evidence="3" id="KW-1185">Reference proteome</keyword>
<feature type="region of interest" description="Disordered" evidence="1">
    <location>
        <begin position="80"/>
        <end position="115"/>
    </location>
</feature>
<dbReference type="EMBL" id="CP043499">
    <property type="protein sequence ID" value="QFY62526.1"/>
    <property type="molecule type" value="Genomic_DNA"/>
</dbReference>
<proteinExistence type="predicted"/>